<evidence type="ECO:0000256" key="1">
    <source>
        <dbReference type="ARBA" id="ARBA00022490"/>
    </source>
</evidence>
<protein>
    <recommendedName>
        <fullName evidence="2">ClpXP adapter protein SpxH</fullName>
    </recommendedName>
</protein>
<dbReference type="PANTHER" id="PTHR13887">
    <property type="entry name" value="GLUTATHIONE S-TRANSFERASE KAPPA"/>
    <property type="match status" value="1"/>
</dbReference>
<dbReference type="CDD" id="cd03025">
    <property type="entry name" value="DsbA_FrnE_like"/>
    <property type="match status" value="1"/>
</dbReference>
<comment type="similarity">
    <text evidence="2">Belongs to the SpxH family.</text>
</comment>
<dbReference type="Gene3D" id="3.40.30.10">
    <property type="entry name" value="Glutaredoxin"/>
    <property type="match status" value="1"/>
</dbReference>
<evidence type="ECO:0000313" key="4">
    <source>
        <dbReference type="Proteomes" id="UP000319756"/>
    </source>
</evidence>
<dbReference type="SUPFAM" id="SSF52833">
    <property type="entry name" value="Thioredoxin-like"/>
    <property type="match status" value="1"/>
</dbReference>
<name>A0A514LGA1_9BACI</name>
<dbReference type="GO" id="GO:0005737">
    <property type="term" value="C:cytoplasm"/>
    <property type="evidence" value="ECO:0007669"/>
    <property type="project" value="UniProtKB-SubCell"/>
</dbReference>
<comment type="function">
    <text evidence="2">Adapter protein required for efficient degradation of Spx by ClpXP under non-stress conditions. Interaction with Spx stabilizes Spx and exposes the C-terminus of Spx for recognition and proteolysis by ClpXP.</text>
</comment>
<dbReference type="EMBL" id="CP035485">
    <property type="protein sequence ID" value="QDI90880.1"/>
    <property type="molecule type" value="Genomic_DNA"/>
</dbReference>
<accession>A0A514LGA1</accession>
<dbReference type="PANTHER" id="PTHR13887:SF47">
    <property type="entry name" value="CLPXP ADAPTER PROTEIN SPXH"/>
    <property type="match status" value="1"/>
</dbReference>
<dbReference type="Proteomes" id="UP000319756">
    <property type="component" value="Chromosome"/>
</dbReference>
<proteinExistence type="inferred from homology"/>
<gene>
    <name evidence="2" type="primary">spxH</name>
    <name evidence="3" type="ORF">EPH95_06560</name>
</gene>
<comment type="subcellular location">
    <subcellularLocation>
        <location evidence="2">Cytoplasm</location>
    </subcellularLocation>
</comment>
<dbReference type="HAMAP" id="MF_02245">
    <property type="entry name" value="Adapter_SpxH"/>
    <property type="match status" value="1"/>
</dbReference>
<reference evidence="4" key="1">
    <citation type="submission" date="2019-01" db="EMBL/GenBank/DDBJ databases">
        <title>Genomic analysis of Salicibibacter sp. NKC3-5.</title>
        <authorList>
            <person name="Oh Y.J."/>
        </authorList>
    </citation>
    <scope>NUCLEOTIDE SEQUENCE [LARGE SCALE GENOMIC DNA]</scope>
    <source>
        <strain evidence="4">NKC3-5</strain>
    </source>
</reference>
<keyword evidence="1 2" id="KW-0963">Cytoplasm</keyword>
<dbReference type="Gene3D" id="1.10.472.60">
    <property type="entry name" value="putative protein disulfide isomerase domain"/>
    <property type="match status" value="1"/>
</dbReference>
<dbReference type="AlphaFoldDB" id="A0A514LGA1"/>
<comment type="subunit">
    <text evidence="2">Interacts with Spx.</text>
</comment>
<evidence type="ECO:0000256" key="2">
    <source>
        <dbReference type="HAMAP-Rule" id="MF_02245"/>
    </source>
</evidence>
<dbReference type="Pfam" id="PF13743">
    <property type="entry name" value="Thioredoxin_5"/>
    <property type="match status" value="1"/>
</dbReference>
<dbReference type="InterPro" id="IPR036249">
    <property type="entry name" value="Thioredoxin-like_sf"/>
</dbReference>
<evidence type="ECO:0000313" key="3">
    <source>
        <dbReference type="EMBL" id="QDI90880.1"/>
    </source>
</evidence>
<sequence>MTLVKTNQQGCNDSLGVCGVETDEQKQTTNQQKLEIYIFTDPLCPDCWGFEPVIKKFRLEYGHLCKMRFITVPEAASWCVNEQNQKSLADLWEETSSRTGMCCDGDIWHENPLTQSETPAIAVKAAEMQGRQYGLRYLRKVREALFLNKENVSKEEILLDCAKRANLDVHEFHKDLHSDLARKALDADINTTHEMGAEDVPTMIFFNDCIEDAGLKISGLHDFHVYVDILGRMLGSPPTPRPKMDIDEFMETYGLVATQEVAHVYDLSMKEATCRLKALQLQQKIECVPAKKGSFWKADPHRALQN</sequence>
<keyword evidence="4" id="KW-1185">Reference proteome</keyword>
<dbReference type="InterPro" id="IPR046404">
    <property type="entry name" value="Adapter_SpxH"/>
</dbReference>
<dbReference type="KEGG" id="sale:EPH95_06560"/>
<organism evidence="3 4">
    <name type="scientific">Salicibibacter halophilus</name>
    <dbReference type="NCBI Taxonomy" id="2502791"/>
    <lineage>
        <taxon>Bacteria</taxon>
        <taxon>Bacillati</taxon>
        <taxon>Bacillota</taxon>
        <taxon>Bacilli</taxon>
        <taxon>Bacillales</taxon>
        <taxon>Bacillaceae</taxon>
        <taxon>Salicibibacter</taxon>
    </lineage>
</organism>